<organism evidence="3 4">
    <name type="scientific">Agrococcus baldri</name>
    <dbReference type="NCBI Taxonomy" id="153730"/>
    <lineage>
        <taxon>Bacteria</taxon>
        <taxon>Bacillati</taxon>
        <taxon>Actinomycetota</taxon>
        <taxon>Actinomycetes</taxon>
        <taxon>Micrococcales</taxon>
        <taxon>Microbacteriaceae</taxon>
        <taxon>Agrococcus</taxon>
    </lineage>
</organism>
<name>A0AA94HPF5_9MICO</name>
<feature type="transmembrane region" description="Helical" evidence="2">
    <location>
        <begin position="34"/>
        <end position="55"/>
    </location>
</feature>
<dbReference type="Proteomes" id="UP000198506">
    <property type="component" value="Unassembled WGS sequence"/>
</dbReference>
<feature type="transmembrane region" description="Helical" evidence="2">
    <location>
        <begin position="61"/>
        <end position="78"/>
    </location>
</feature>
<keyword evidence="4" id="KW-1185">Reference proteome</keyword>
<evidence type="ECO:0008006" key="5">
    <source>
        <dbReference type="Google" id="ProtNLM"/>
    </source>
</evidence>
<proteinExistence type="predicted"/>
<feature type="region of interest" description="Disordered" evidence="1">
    <location>
        <begin position="1"/>
        <end position="26"/>
    </location>
</feature>
<dbReference type="RefSeq" id="WP_092919164.1">
    <property type="nucleotide sequence ID" value="NZ_FOZN01000004.1"/>
</dbReference>
<protein>
    <recommendedName>
        <fullName evidence="5">DUF4233 domain-containing protein</fullName>
    </recommendedName>
</protein>
<evidence type="ECO:0000313" key="4">
    <source>
        <dbReference type="Proteomes" id="UP000198506"/>
    </source>
</evidence>
<keyword evidence="2" id="KW-0472">Membrane</keyword>
<accession>A0AA94HPF5</accession>
<dbReference type="AlphaFoldDB" id="A0AA94HPF5"/>
<gene>
    <name evidence="3" type="ORF">SAMN04487783_2439</name>
</gene>
<feature type="transmembrane region" description="Helical" evidence="2">
    <location>
        <begin position="106"/>
        <end position="123"/>
    </location>
</feature>
<keyword evidence="2" id="KW-1133">Transmembrane helix</keyword>
<evidence type="ECO:0000256" key="1">
    <source>
        <dbReference type="SAM" id="MobiDB-lite"/>
    </source>
</evidence>
<dbReference type="InterPro" id="IPR025327">
    <property type="entry name" value="DUF4233"/>
</dbReference>
<reference evidence="3 4" key="1">
    <citation type="submission" date="2016-10" db="EMBL/GenBank/DDBJ databases">
        <authorList>
            <person name="Varghese N."/>
            <person name="Submissions S."/>
        </authorList>
    </citation>
    <scope>NUCLEOTIDE SEQUENCE [LARGE SCALE GENOMIC DNA]</scope>
    <source>
        <strain evidence="3 4">IAM 15147</strain>
    </source>
</reference>
<evidence type="ECO:0000313" key="3">
    <source>
        <dbReference type="EMBL" id="SFS17883.1"/>
    </source>
</evidence>
<dbReference type="EMBL" id="FOZN01000004">
    <property type="protein sequence ID" value="SFS17883.1"/>
    <property type="molecule type" value="Genomic_DNA"/>
</dbReference>
<evidence type="ECO:0000256" key="2">
    <source>
        <dbReference type="SAM" id="Phobius"/>
    </source>
</evidence>
<feature type="compositionally biased region" description="Basic and acidic residues" evidence="1">
    <location>
        <begin position="1"/>
        <end position="12"/>
    </location>
</feature>
<sequence length="145" mass="15483">MSAETNEPREAEPNASAGPAKARRPRPARGAMEALLRITHTLEVAGLAFGTLAVWGVSRDWPQPVAFAVVAVLLLATMPLLARPWGWAVSLALQVALAALTLVEPVWGVVALVFIILWVYCFVKARGIERGRRAAGLDPRGAPGQ</sequence>
<keyword evidence="2" id="KW-0812">Transmembrane</keyword>
<dbReference type="Pfam" id="PF14017">
    <property type="entry name" value="DUF4233"/>
    <property type="match status" value="1"/>
</dbReference>
<comment type="caution">
    <text evidence="3">The sequence shown here is derived from an EMBL/GenBank/DDBJ whole genome shotgun (WGS) entry which is preliminary data.</text>
</comment>